<evidence type="ECO:0000313" key="3">
    <source>
        <dbReference type="EMBL" id="AGS54155.1"/>
    </source>
</evidence>
<evidence type="ECO:0000259" key="2">
    <source>
        <dbReference type="PROSITE" id="PS50110"/>
    </source>
</evidence>
<reference evidence="3" key="1">
    <citation type="submission" date="2012-03" db="EMBL/GenBank/DDBJ databases">
        <title>Functional metagenomics reveals considerable lignocellulase gene clusters in the gut microbiome of a wood-feeding higher termite.</title>
        <authorList>
            <person name="Liu N."/>
        </authorList>
    </citation>
    <scope>NUCLEOTIDE SEQUENCE</scope>
</reference>
<dbReference type="GO" id="GO:0000160">
    <property type="term" value="P:phosphorelay signal transduction system"/>
    <property type="evidence" value="ECO:0007669"/>
    <property type="project" value="InterPro"/>
</dbReference>
<organism evidence="3">
    <name type="scientific">uncultured bacterium contig00051</name>
    <dbReference type="NCBI Taxonomy" id="1181535"/>
    <lineage>
        <taxon>Bacteria</taxon>
        <taxon>environmental samples</taxon>
    </lineage>
</organism>
<dbReference type="InterPro" id="IPR011006">
    <property type="entry name" value="CheY-like_superfamily"/>
</dbReference>
<evidence type="ECO:0000256" key="1">
    <source>
        <dbReference type="PROSITE-ProRule" id="PRU00169"/>
    </source>
</evidence>
<feature type="modified residue" description="4-aspartylphosphate" evidence="1">
    <location>
        <position position="190"/>
    </location>
</feature>
<sequence length="255" mass="28352">MDIKKRLFKIPELNTDSSLAGMDEQQLDQYVKKLNEFIDLYPENEKKLRAALEKKDVDAIINTVKFFDKMLADIYAEDLSEECKKHVNNFKNISFERISAYVIYLLSTIAALSIDIQVAIIVEEDKHAADEKPVSTNAVKIILAVDDDSFCLDVLKNALTDVTCNVIGATNGGTALNILRTHKPDLFVLDIDMPGMDGLELAEKLRNLGHKAPIVFITGNADKGYVLKAINAGGADFIVKPINPQNVVARLKKFL</sequence>
<feature type="domain" description="Response regulatory" evidence="2">
    <location>
        <begin position="141"/>
        <end position="255"/>
    </location>
</feature>
<keyword evidence="1" id="KW-0597">Phosphoprotein</keyword>
<proteinExistence type="predicted"/>
<dbReference type="PROSITE" id="PS50110">
    <property type="entry name" value="RESPONSE_REGULATORY"/>
    <property type="match status" value="1"/>
</dbReference>
<dbReference type="SMART" id="SM00448">
    <property type="entry name" value="REC"/>
    <property type="match status" value="1"/>
</dbReference>
<dbReference type="Pfam" id="PF00072">
    <property type="entry name" value="Response_reg"/>
    <property type="match status" value="1"/>
</dbReference>
<dbReference type="Gene3D" id="3.40.50.2300">
    <property type="match status" value="1"/>
</dbReference>
<accession>A0A806KHP7</accession>
<protein>
    <submittedName>
        <fullName evidence="3">Regulatory protein, LuxR:Response regulator receiver</fullName>
    </submittedName>
</protein>
<dbReference type="PANTHER" id="PTHR43228:SF1">
    <property type="entry name" value="TWO-COMPONENT RESPONSE REGULATOR ARR22"/>
    <property type="match status" value="1"/>
</dbReference>
<dbReference type="SUPFAM" id="SSF52172">
    <property type="entry name" value="CheY-like"/>
    <property type="match status" value="1"/>
</dbReference>
<dbReference type="InterPro" id="IPR052048">
    <property type="entry name" value="ST_Response_Regulator"/>
</dbReference>
<name>A0A806KHP7_9BACT</name>
<dbReference type="PANTHER" id="PTHR43228">
    <property type="entry name" value="TWO-COMPONENT RESPONSE REGULATOR"/>
    <property type="match status" value="1"/>
</dbReference>
<dbReference type="AlphaFoldDB" id="A0A806KHP7"/>
<dbReference type="CDD" id="cd00156">
    <property type="entry name" value="REC"/>
    <property type="match status" value="1"/>
</dbReference>
<dbReference type="InterPro" id="IPR001789">
    <property type="entry name" value="Sig_transdc_resp-reg_receiver"/>
</dbReference>
<dbReference type="EMBL" id="JQ844278">
    <property type="protein sequence ID" value="AGS54155.1"/>
    <property type="molecule type" value="Genomic_DNA"/>
</dbReference>